<organism evidence="7 8">
    <name type="scientific">Candidatus Faecousia excrementigallinarum</name>
    <dbReference type="NCBI Taxonomy" id="2840806"/>
    <lineage>
        <taxon>Bacteria</taxon>
        <taxon>Bacillati</taxon>
        <taxon>Bacillota</taxon>
        <taxon>Clostridia</taxon>
        <taxon>Eubacteriales</taxon>
        <taxon>Oscillospiraceae</taxon>
        <taxon>Faecousia</taxon>
    </lineage>
</organism>
<dbReference type="Gene3D" id="3.30.1390.20">
    <property type="entry name" value="Ribosomal protein L30, ferredoxin-like fold domain"/>
    <property type="match status" value="1"/>
</dbReference>
<evidence type="ECO:0000313" key="7">
    <source>
        <dbReference type="EMBL" id="HIQ67117.1"/>
    </source>
</evidence>
<dbReference type="Proteomes" id="UP000886796">
    <property type="component" value="Unassembled WGS sequence"/>
</dbReference>
<evidence type="ECO:0000256" key="2">
    <source>
        <dbReference type="ARBA" id="ARBA00011838"/>
    </source>
</evidence>
<evidence type="ECO:0000259" key="6">
    <source>
        <dbReference type="Pfam" id="PF00327"/>
    </source>
</evidence>
<name>A0A9D1CLD6_9FIRM</name>
<dbReference type="GO" id="GO:0006412">
    <property type="term" value="P:translation"/>
    <property type="evidence" value="ECO:0007669"/>
    <property type="project" value="UniProtKB-UniRule"/>
</dbReference>
<evidence type="ECO:0000256" key="5">
    <source>
        <dbReference type="HAMAP-Rule" id="MF_01371"/>
    </source>
</evidence>
<dbReference type="InterPro" id="IPR036919">
    <property type="entry name" value="Ribo_uL30_ferredoxin-like_sf"/>
</dbReference>
<dbReference type="NCBIfam" id="TIGR01308">
    <property type="entry name" value="rpmD_bact"/>
    <property type="match status" value="1"/>
</dbReference>
<dbReference type="SUPFAM" id="SSF55129">
    <property type="entry name" value="Ribosomal protein L30p/L7e"/>
    <property type="match status" value="1"/>
</dbReference>
<dbReference type="GO" id="GO:0015934">
    <property type="term" value="C:large ribosomal subunit"/>
    <property type="evidence" value="ECO:0007669"/>
    <property type="project" value="InterPro"/>
</dbReference>
<feature type="domain" description="Large ribosomal subunit protein uL30-like ferredoxin-like fold" evidence="6">
    <location>
        <begin position="4"/>
        <end position="53"/>
    </location>
</feature>
<dbReference type="EMBL" id="DVFK01000017">
    <property type="protein sequence ID" value="HIQ67117.1"/>
    <property type="molecule type" value="Genomic_DNA"/>
</dbReference>
<dbReference type="HAMAP" id="MF_01371_B">
    <property type="entry name" value="Ribosomal_uL30_B"/>
    <property type="match status" value="1"/>
</dbReference>
<evidence type="ECO:0000256" key="4">
    <source>
        <dbReference type="ARBA" id="ARBA00023274"/>
    </source>
</evidence>
<evidence type="ECO:0000256" key="1">
    <source>
        <dbReference type="ARBA" id="ARBA00007594"/>
    </source>
</evidence>
<sequence>MANLKIKLVKSLNGRLEKHIATAESLGLRKIGQVTIQPDNTQTRGKIAKIGYLLQVTEVE</sequence>
<evidence type="ECO:0000256" key="3">
    <source>
        <dbReference type="ARBA" id="ARBA00022980"/>
    </source>
</evidence>
<comment type="caution">
    <text evidence="7">The sequence shown here is derived from an EMBL/GenBank/DDBJ whole genome shotgun (WGS) entry which is preliminary data.</text>
</comment>
<reference evidence="7" key="2">
    <citation type="journal article" date="2021" name="PeerJ">
        <title>Extensive microbial diversity within the chicken gut microbiome revealed by metagenomics and culture.</title>
        <authorList>
            <person name="Gilroy R."/>
            <person name="Ravi A."/>
            <person name="Getino M."/>
            <person name="Pursley I."/>
            <person name="Horton D.L."/>
            <person name="Alikhan N.F."/>
            <person name="Baker D."/>
            <person name="Gharbi K."/>
            <person name="Hall N."/>
            <person name="Watson M."/>
            <person name="Adriaenssens E.M."/>
            <person name="Foster-Nyarko E."/>
            <person name="Jarju S."/>
            <person name="Secka A."/>
            <person name="Antonio M."/>
            <person name="Oren A."/>
            <person name="Chaudhuri R.R."/>
            <person name="La Ragione R."/>
            <person name="Hildebrand F."/>
            <person name="Pallen M.J."/>
        </authorList>
    </citation>
    <scope>NUCLEOTIDE SEQUENCE</scope>
    <source>
        <strain evidence="7">13361</strain>
    </source>
</reference>
<dbReference type="AlphaFoldDB" id="A0A9D1CLD6"/>
<dbReference type="Pfam" id="PF00327">
    <property type="entry name" value="Ribosomal_L30"/>
    <property type="match status" value="1"/>
</dbReference>
<dbReference type="PIRSF" id="PIRSF002211">
    <property type="entry name" value="Ribosomal_L30_bac-type"/>
    <property type="match status" value="1"/>
</dbReference>
<keyword evidence="3 5" id="KW-0689">Ribosomal protein</keyword>
<dbReference type="InterPro" id="IPR005996">
    <property type="entry name" value="Ribosomal_uL30_bac-type"/>
</dbReference>
<dbReference type="InterPro" id="IPR016082">
    <property type="entry name" value="Ribosomal_uL30_ferredoxin-like"/>
</dbReference>
<gene>
    <name evidence="5 7" type="primary">rpmD</name>
    <name evidence="7" type="ORF">IAB74_01235</name>
</gene>
<comment type="similarity">
    <text evidence="1 5">Belongs to the universal ribosomal protein uL30 family.</text>
</comment>
<protein>
    <recommendedName>
        <fullName evidence="5">Large ribosomal subunit protein uL30</fullName>
    </recommendedName>
</protein>
<accession>A0A9D1CLD6</accession>
<comment type="subunit">
    <text evidence="2 5">Part of the 50S ribosomal subunit.</text>
</comment>
<dbReference type="CDD" id="cd01658">
    <property type="entry name" value="Ribosomal_L30"/>
    <property type="match status" value="1"/>
</dbReference>
<reference evidence="7" key="1">
    <citation type="submission" date="2020-10" db="EMBL/GenBank/DDBJ databases">
        <authorList>
            <person name="Gilroy R."/>
        </authorList>
    </citation>
    <scope>NUCLEOTIDE SEQUENCE</scope>
    <source>
        <strain evidence="7">13361</strain>
    </source>
</reference>
<evidence type="ECO:0000313" key="8">
    <source>
        <dbReference type="Proteomes" id="UP000886796"/>
    </source>
</evidence>
<keyword evidence="4 5" id="KW-0687">Ribonucleoprotein</keyword>
<proteinExistence type="inferred from homology"/>
<dbReference type="GO" id="GO:0003735">
    <property type="term" value="F:structural constituent of ribosome"/>
    <property type="evidence" value="ECO:0007669"/>
    <property type="project" value="InterPro"/>
</dbReference>